<dbReference type="AlphaFoldDB" id="A0A4U5MS07"/>
<dbReference type="SUPFAM" id="SSF50630">
    <property type="entry name" value="Acid proteases"/>
    <property type="match status" value="1"/>
</dbReference>
<comment type="caution">
    <text evidence="3">The sequence shown here is derived from an EMBL/GenBank/DDBJ whole genome shotgun (WGS) entry which is preliminary data.</text>
</comment>
<sequence>MVLLCVIPIDFNSWRHFSSFSPSSSRAPRKWMRFNSTSKGTIDLLDKIRAKTILKHYHHNPYEYGAIATDAYIGTPAQYAWLIVDTVDSDVSITLCPSPDYQPADDMCFIYQDSSTFKRLSDHTASDLIQPLFDTEAFSSFTFATRKAPTCFLGTIGLAQGSKARYPGETVPYERWIGGKPINAFSLYYANCGGSIGFGTNYACDVNNDTLYLNTTSEKYWQFEMDGVELEDVKIAVKSQAVINTVKDYIGMPKKFLKEFTSKYSIPWDGLYGAYTVPCNATSYLPDLNFKAQNGILTIKATHYVYTEEPLPNGKCVLDFEDSQAFGFGPEWYFGLQIIQDYCVGFSWPSYSLKGWPPVPLPGVISFTKNSKMGLC</sequence>
<dbReference type="PANTHER" id="PTHR47966">
    <property type="entry name" value="BETA-SITE APP-CLEAVING ENZYME, ISOFORM A-RELATED"/>
    <property type="match status" value="1"/>
</dbReference>
<protein>
    <recommendedName>
        <fullName evidence="2">Peptidase A1 domain-containing protein</fullName>
    </recommendedName>
</protein>
<dbReference type="Gene3D" id="2.60.40.1960">
    <property type="match status" value="1"/>
</dbReference>
<dbReference type="GO" id="GO:0005764">
    <property type="term" value="C:lysosome"/>
    <property type="evidence" value="ECO:0007669"/>
    <property type="project" value="TreeGrafter"/>
</dbReference>
<dbReference type="InterPro" id="IPR021109">
    <property type="entry name" value="Peptidase_aspartic_dom_sf"/>
</dbReference>
<comment type="similarity">
    <text evidence="1">Belongs to the peptidase A1 family.</text>
</comment>
<dbReference type="Pfam" id="PF00026">
    <property type="entry name" value="Asp"/>
    <property type="match status" value="1"/>
</dbReference>
<dbReference type="InterPro" id="IPR033121">
    <property type="entry name" value="PEPTIDASE_A1"/>
</dbReference>
<dbReference type="PANTHER" id="PTHR47966:SF51">
    <property type="entry name" value="BETA-SITE APP-CLEAVING ENZYME, ISOFORM A-RELATED"/>
    <property type="match status" value="1"/>
</dbReference>
<dbReference type="PROSITE" id="PS51767">
    <property type="entry name" value="PEPTIDASE_A1"/>
    <property type="match status" value="1"/>
</dbReference>
<accession>A0A4U5MS07</accession>
<proteinExistence type="inferred from homology"/>
<keyword evidence="4" id="KW-1185">Reference proteome</keyword>
<evidence type="ECO:0000256" key="1">
    <source>
        <dbReference type="ARBA" id="ARBA00007447"/>
    </source>
</evidence>
<organism evidence="3 4">
    <name type="scientific">Steinernema carpocapsae</name>
    <name type="common">Entomopathogenic nematode</name>
    <dbReference type="NCBI Taxonomy" id="34508"/>
    <lineage>
        <taxon>Eukaryota</taxon>
        <taxon>Metazoa</taxon>
        <taxon>Ecdysozoa</taxon>
        <taxon>Nematoda</taxon>
        <taxon>Chromadorea</taxon>
        <taxon>Rhabditida</taxon>
        <taxon>Tylenchina</taxon>
        <taxon>Panagrolaimomorpha</taxon>
        <taxon>Strongyloidoidea</taxon>
        <taxon>Steinernematidae</taxon>
        <taxon>Steinernema</taxon>
    </lineage>
</organism>
<dbReference type="OrthoDB" id="771136at2759"/>
<dbReference type="EMBL" id="AZBU02000006">
    <property type="protein sequence ID" value="TKR72486.1"/>
    <property type="molecule type" value="Genomic_DNA"/>
</dbReference>
<dbReference type="STRING" id="34508.A0A4U5MS07"/>
<reference evidence="3 4" key="1">
    <citation type="journal article" date="2015" name="Genome Biol.">
        <title>Comparative genomics of Steinernema reveals deeply conserved gene regulatory networks.</title>
        <authorList>
            <person name="Dillman A.R."/>
            <person name="Macchietto M."/>
            <person name="Porter C.F."/>
            <person name="Rogers A."/>
            <person name="Williams B."/>
            <person name="Antoshechkin I."/>
            <person name="Lee M.M."/>
            <person name="Goodwin Z."/>
            <person name="Lu X."/>
            <person name="Lewis E.E."/>
            <person name="Goodrich-Blair H."/>
            <person name="Stock S.P."/>
            <person name="Adams B.J."/>
            <person name="Sternberg P.W."/>
            <person name="Mortazavi A."/>
        </authorList>
    </citation>
    <scope>NUCLEOTIDE SEQUENCE [LARGE SCALE GENOMIC DNA]</scope>
    <source>
        <strain evidence="3 4">ALL</strain>
    </source>
</reference>
<feature type="domain" description="Peptidase A1" evidence="2">
    <location>
        <begin position="67"/>
        <end position="357"/>
    </location>
</feature>
<evidence type="ECO:0000259" key="2">
    <source>
        <dbReference type="PROSITE" id="PS51767"/>
    </source>
</evidence>
<dbReference type="Gene3D" id="2.40.70.10">
    <property type="entry name" value="Acid Proteases"/>
    <property type="match status" value="2"/>
</dbReference>
<gene>
    <name evidence="3" type="ORF">L596_019922</name>
</gene>
<dbReference type="Proteomes" id="UP000298663">
    <property type="component" value="Unassembled WGS sequence"/>
</dbReference>
<evidence type="ECO:0000313" key="3">
    <source>
        <dbReference type="EMBL" id="TKR72486.1"/>
    </source>
</evidence>
<dbReference type="GO" id="GO:0004190">
    <property type="term" value="F:aspartic-type endopeptidase activity"/>
    <property type="evidence" value="ECO:0007669"/>
    <property type="project" value="InterPro"/>
</dbReference>
<evidence type="ECO:0000313" key="4">
    <source>
        <dbReference type="Proteomes" id="UP000298663"/>
    </source>
</evidence>
<dbReference type="InterPro" id="IPR001461">
    <property type="entry name" value="Aspartic_peptidase_A1"/>
</dbReference>
<reference evidence="3 4" key="2">
    <citation type="journal article" date="2019" name="G3 (Bethesda)">
        <title>Hybrid Assembly of the Genome of the Entomopathogenic Nematode Steinernema carpocapsae Identifies the X-Chromosome.</title>
        <authorList>
            <person name="Serra L."/>
            <person name="Macchietto M."/>
            <person name="Macias-Munoz A."/>
            <person name="McGill C.J."/>
            <person name="Rodriguez I.M."/>
            <person name="Rodriguez B."/>
            <person name="Murad R."/>
            <person name="Mortazavi A."/>
        </authorList>
    </citation>
    <scope>NUCLEOTIDE SEQUENCE [LARGE SCALE GENOMIC DNA]</scope>
    <source>
        <strain evidence="3 4">ALL</strain>
    </source>
</reference>
<dbReference type="GO" id="GO:0006508">
    <property type="term" value="P:proteolysis"/>
    <property type="evidence" value="ECO:0007669"/>
    <property type="project" value="InterPro"/>
</dbReference>
<name>A0A4U5MS07_STECR</name>